<dbReference type="OrthoDB" id="9973159at2"/>
<protein>
    <submittedName>
        <fullName evidence="3">Uncharacterized protein</fullName>
    </submittedName>
</protein>
<accession>A0A3P2RIW6</accession>
<evidence type="ECO:0000256" key="1">
    <source>
        <dbReference type="SAM" id="MobiDB-lite"/>
    </source>
</evidence>
<sequence>MKKNGIVFMLIAVFAVCAATAYYGITQNKQRAEAKAQQKSSYKAASKSLAKADSSSESSTATTTSVSASTNPVKDDAKKLSLSAFMTKYGTSYVGYLHDQQGVPMTTALKSAKKNDIPLTKYEKESLAGLKNGTVVATADGDVAPATSDGTTDQTDAGNE</sequence>
<proteinExistence type="predicted"/>
<feature type="region of interest" description="Disordered" evidence="1">
    <location>
        <begin position="47"/>
        <end position="72"/>
    </location>
</feature>
<gene>
    <name evidence="3" type="ORF">D3P96_06835</name>
</gene>
<comment type="caution">
    <text evidence="3">The sequence shown here is derived from an EMBL/GenBank/DDBJ whole genome shotgun (WGS) entry which is preliminary data.</text>
</comment>
<evidence type="ECO:0000256" key="2">
    <source>
        <dbReference type="SAM" id="Phobius"/>
    </source>
</evidence>
<keyword evidence="2" id="KW-0812">Transmembrane</keyword>
<dbReference type="Proteomes" id="UP000275836">
    <property type="component" value="Unassembled WGS sequence"/>
</dbReference>
<name>A0A3P2RIW6_WEIVI</name>
<dbReference type="EMBL" id="RHGY01000007">
    <property type="protein sequence ID" value="RRG17662.1"/>
    <property type="molecule type" value="Genomic_DNA"/>
</dbReference>
<organism evidence="3 4">
    <name type="scientific">Weissella viridescens</name>
    <name type="common">Lactobacillus viridescens</name>
    <dbReference type="NCBI Taxonomy" id="1629"/>
    <lineage>
        <taxon>Bacteria</taxon>
        <taxon>Bacillati</taxon>
        <taxon>Bacillota</taxon>
        <taxon>Bacilli</taxon>
        <taxon>Lactobacillales</taxon>
        <taxon>Lactobacillaceae</taxon>
        <taxon>Weissella</taxon>
    </lineage>
</organism>
<keyword evidence="2" id="KW-1133">Transmembrane helix</keyword>
<feature type="compositionally biased region" description="Polar residues" evidence="1">
    <location>
        <begin position="148"/>
        <end position="160"/>
    </location>
</feature>
<feature type="region of interest" description="Disordered" evidence="1">
    <location>
        <begin position="141"/>
        <end position="160"/>
    </location>
</feature>
<dbReference type="AlphaFoldDB" id="A0A3P2RIW6"/>
<evidence type="ECO:0000313" key="3">
    <source>
        <dbReference type="EMBL" id="RRG17662.1"/>
    </source>
</evidence>
<feature type="compositionally biased region" description="Low complexity" evidence="1">
    <location>
        <begin position="47"/>
        <end position="70"/>
    </location>
</feature>
<feature type="transmembrane region" description="Helical" evidence="2">
    <location>
        <begin position="6"/>
        <end position="25"/>
    </location>
</feature>
<evidence type="ECO:0000313" key="4">
    <source>
        <dbReference type="Proteomes" id="UP000275836"/>
    </source>
</evidence>
<keyword evidence="2" id="KW-0472">Membrane</keyword>
<dbReference type="RefSeq" id="WP_124943621.1">
    <property type="nucleotide sequence ID" value="NZ_RHGY01000007.1"/>
</dbReference>
<reference evidence="3 4" key="1">
    <citation type="submission" date="2018-10" db="EMBL/GenBank/DDBJ databases">
        <title>Draft genome sequence of Weissella viridescens UCO-SMC3.</title>
        <authorList>
            <person name="Garcia-Cancino A."/>
            <person name="Espinoza-Monje M."/>
            <person name="Albarracin L."/>
            <person name="Garcia-Castillo V."/>
            <person name="Campos-Martin J."/>
            <person name="Nakano Y."/>
            <person name="Guitierrez-Zamorano C."/>
            <person name="Ikeda-Ohtsubo W."/>
            <person name="Morita H."/>
            <person name="Kitazawa H."/>
            <person name="Villena J."/>
        </authorList>
    </citation>
    <scope>NUCLEOTIDE SEQUENCE [LARGE SCALE GENOMIC DNA]</scope>
    <source>
        <strain evidence="3 4">UCO-SMC3</strain>
    </source>
</reference>